<proteinExistence type="predicted"/>
<accession>A0A2P8FA34</accession>
<organism evidence="1 2">
    <name type="scientific">Chitinophaga ginsengisoli</name>
    <dbReference type="NCBI Taxonomy" id="363837"/>
    <lineage>
        <taxon>Bacteria</taxon>
        <taxon>Pseudomonadati</taxon>
        <taxon>Bacteroidota</taxon>
        <taxon>Chitinophagia</taxon>
        <taxon>Chitinophagales</taxon>
        <taxon>Chitinophagaceae</taxon>
        <taxon>Chitinophaga</taxon>
    </lineage>
</organism>
<reference evidence="1 2" key="1">
    <citation type="submission" date="2018-03" db="EMBL/GenBank/DDBJ databases">
        <title>Genomic Encyclopedia of Archaeal and Bacterial Type Strains, Phase II (KMG-II): from individual species to whole genera.</title>
        <authorList>
            <person name="Goeker M."/>
        </authorList>
    </citation>
    <scope>NUCLEOTIDE SEQUENCE [LARGE SCALE GENOMIC DNA]</scope>
    <source>
        <strain evidence="1 2">DSM 18107</strain>
    </source>
</reference>
<comment type="caution">
    <text evidence="1">The sequence shown here is derived from an EMBL/GenBank/DDBJ whole genome shotgun (WGS) entry which is preliminary data.</text>
</comment>
<feature type="non-terminal residue" evidence="1">
    <location>
        <position position="1"/>
    </location>
</feature>
<sequence length="65" mass="7629">IILKYLPNIYIIHYTAFQLDLSQINNNQYIAIYTAVYKNKEGASLFLRHPLLLFKVVKILSRPGY</sequence>
<evidence type="ECO:0000313" key="2">
    <source>
        <dbReference type="Proteomes" id="UP000240978"/>
    </source>
</evidence>
<protein>
    <submittedName>
        <fullName evidence="1">Uncharacterized protein</fullName>
    </submittedName>
</protein>
<evidence type="ECO:0000313" key="1">
    <source>
        <dbReference type="EMBL" id="PSL18573.1"/>
    </source>
</evidence>
<dbReference type="EMBL" id="PYGK01000034">
    <property type="protein sequence ID" value="PSL18573.1"/>
    <property type="molecule type" value="Genomic_DNA"/>
</dbReference>
<dbReference type="AlphaFoldDB" id="A0A2P8FA34"/>
<name>A0A2P8FA34_9BACT</name>
<gene>
    <name evidence="1" type="ORF">CLV42_1345</name>
</gene>
<keyword evidence="2" id="KW-1185">Reference proteome</keyword>
<dbReference type="Proteomes" id="UP000240978">
    <property type="component" value="Unassembled WGS sequence"/>
</dbReference>